<dbReference type="AlphaFoldDB" id="A0A7Y9URD7"/>
<dbReference type="PANTHER" id="PTHR42830:SF2">
    <property type="entry name" value="OSMC_OHR FAMILY PROTEIN"/>
    <property type="match status" value="1"/>
</dbReference>
<dbReference type="Proteomes" id="UP000544110">
    <property type="component" value="Unassembled WGS sequence"/>
</dbReference>
<dbReference type="EMBL" id="JACCAC010000001">
    <property type="protein sequence ID" value="NYG54284.1"/>
    <property type="molecule type" value="Genomic_DNA"/>
</dbReference>
<dbReference type="InterPro" id="IPR052707">
    <property type="entry name" value="OsmC_Ohr_Peroxiredoxin"/>
</dbReference>
<proteinExistence type="predicted"/>
<organism evidence="1 2">
    <name type="scientific">Nocardioides perillae</name>
    <dbReference type="NCBI Taxonomy" id="1119534"/>
    <lineage>
        <taxon>Bacteria</taxon>
        <taxon>Bacillati</taxon>
        <taxon>Actinomycetota</taxon>
        <taxon>Actinomycetes</taxon>
        <taxon>Propionibacteriales</taxon>
        <taxon>Nocardioidaceae</taxon>
        <taxon>Nocardioides</taxon>
    </lineage>
</organism>
<dbReference type="SUPFAM" id="SSF82784">
    <property type="entry name" value="OsmC-like"/>
    <property type="match status" value="1"/>
</dbReference>
<dbReference type="Pfam" id="PF02566">
    <property type="entry name" value="OsmC"/>
    <property type="match status" value="1"/>
</dbReference>
<evidence type="ECO:0000313" key="1">
    <source>
        <dbReference type="EMBL" id="NYG54284.1"/>
    </source>
</evidence>
<keyword evidence="2" id="KW-1185">Reference proteome</keyword>
<dbReference type="PANTHER" id="PTHR42830">
    <property type="entry name" value="OSMOTICALLY INDUCIBLE FAMILY PROTEIN"/>
    <property type="match status" value="1"/>
</dbReference>
<evidence type="ECO:0000313" key="2">
    <source>
        <dbReference type="Proteomes" id="UP000544110"/>
    </source>
</evidence>
<reference evidence="1 2" key="1">
    <citation type="submission" date="2020-07" db="EMBL/GenBank/DDBJ databases">
        <title>Sequencing the genomes of 1000 actinobacteria strains.</title>
        <authorList>
            <person name="Klenk H.-P."/>
        </authorList>
    </citation>
    <scope>NUCLEOTIDE SEQUENCE [LARGE SCALE GENOMIC DNA]</scope>
    <source>
        <strain evidence="1 2">DSM 24552</strain>
    </source>
</reference>
<dbReference type="InterPro" id="IPR036102">
    <property type="entry name" value="OsmC/Ohrsf"/>
</dbReference>
<comment type="caution">
    <text evidence="1">The sequence shown here is derived from an EMBL/GenBank/DDBJ whole genome shotgun (WGS) entry which is preliminary data.</text>
</comment>
<gene>
    <name evidence="1" type="ORF">BJ989_000588</name>
</gene>
<name>A0A7Y9URD7_9ACTN</name>
<accession>A0A7Y9URD7</accession>
<protein>
    <submittedName>
        <fullName evidence="1">Organic hydroperoxide reductase OsmC/OhrA</fullName>
    </submittedName>
</protein>
<sequence length="165" mass="17803">MEHGYALSVTWTGDRGEGTRDYRGYGRDHVVRAEPVRGQAPPDLLGSADRTFHGDPARWNPEQLLLAALAQCHLLSYLHVCVDAGVVVTAYVDRAVGTVRTDRDGGGQFTEVVLRPEVVVADASMLDAAAAAHTRAHALCFIARSVAFPVRHEPVVRVGRALPPS</sequence>
<dbReference type="InterPro" id="IPR003718">
    <property type="entry name" value="OsmC/Ohr_fam"/>
</dbReference>
<dbReference type="InterPro" id="IPR015946">
    <property type="entry name" value="KH_dom-like_a/b"/>
</dbReference>
<dbReference type="RefSeq" id="WP_343049042.1">
    <property type="nucleotide sequence ID" value="NZ_JACCAC010000001.1"/>
</dbReference>
<dbReference type="Gene3D" id="3.30.300.20">
    <property type="match status" value="1"/>
</dbReference>